<comment type="caution">
    <text evidence="1">The sequence shown here is derived from an EMBL/GenBank/DDBJ whole genome shotgun (WGS) entry which is preliminary data.</text>
</comment>
<sequence length="75" mass="8241">MLNRLALRTYENADAESDVSMERNVRTINGGPENSGCQENGPNDAQPHEAFSALCMRLNVVKCCTWKTSGLVINV</sequence>
<accession>A0AAD5ME73</accession>
<keyword evidence="2" id="KW-1185">Reference proteome</keyword>
<protein>
    <submittedName>
        <fullName evidence="1">Uncharacterized protein</fullName>
    </submittedName>
</protein>
<gene>
    <name evidence="1" type="ORF">KIN20_011540</name>
</gene>
<organism evidence="1 2">
    <name type="scientific">Parelaphostrongylus tenuis</name>
    <name type="common">Meningeal worm</name>
    <dbReference type="NCBI Taxonomy" id="148309"/>
    <lineage>
        <taxon>Eukaryota</taxon>
        <taxon>Metazoa</taxon>
        <taxon>Ecdysozoa</taxon>
        <taxon>Nematoda</taxon>
        <taxon>Chromadorea</taxon>
        <taxon>Rhabditida</taxon>
        <taxon>Rhabditina</taxon>
        <taxon>Rhabditomorpha</taxon>
        <taxon>Strongyloidea</taxon>
        <taxon>Metastrongylidae</taxon>
        <taxon>Parelaphostrongylus</taxon>
    </lineage>
</organism>
<proteinExistence type="predicted"/>
<evidence type="ECO:0000313" key="1">
    <source>
        <dbReference type="EMBL" id="KAJ1354558.1"/>
    </source>
</evidence>
<dbReference type="EMBL" id="JAHQIW010002123">
    <property type="protein sequence ID" value="KAJ1354558.1"/>
    <property type="molecule type" value="Genomic_DNA"/>
</dbReference>
<reference evidence="1" key="1">
    <citation type="submission" date="2021-06" db="EMBL/GenBank/DDBJ databases">
        <title>Parelaphostrongylus tenuis whole genome reference sequence.</title>
        <authorList>
            <person name="Garwood T.J."/>
            <person name="Larsen P.A."/>
            <person name="Fountain-Jones N.M."/>
            <person name="Garbe J.R."/>
            <person name="Macchietto M.G."/>
            <person name="Kania S.A."/>
            <person name="Gerhold R.W."/>
            <person name="Richards J.E."/>
            <person name="Wolf T.M."/>
        </authorList>
    </citation>
    <scope>NUCLEOTIDE SEQUENCE</scope>
    <source>
        <strain evidence="1">MNPRO001-30</strain>
        <tissue evidence="1">Meninges</tissue>
    </source>
</reference>
<dbReference type="AlphaFoldDB" id="A0AAD5ME73"/>
<evidence type="ECO:0000313" key="2">
    <source>
        <dbReference type="Proteomes" id="UP001196413"/>
    </source>
</evidence>
<name>A0AAD5ME73_PARTN</name>
<dbReference type="Proteomes" id="UP001196413">
    <property type="component" value="Unassembled WGS sequence"/>
</dbReference>